<protein>
    <submittedName>
        <fullName evidence="1">Uncharacterized protein</fullName>
    </submittedName>
</protein>
<organism evidence="1">
    <name type="scientific">uncultured Caudovirales phage</name>
    <dbReference type="NCBI Taxonomy" id="2100421"/>
    <lineage>
        <taxon>Viruses</taxon>
        <taxon>Duplodnaviria</taxon>
        <taxon>Heunggongvirae</taxon>
        <taxon>Uroviricota</taxon>
        <taxon>Caudoviricetes</taxon>
        <taxon>Peduoviridae</taxon>
        <taxon>Maltschvirus</taxon>
        <taxon>Maltschvirus maltsch</taxon>
    </lineage>
</organism>
<sequence length="79" mass="8948">MKDLLGFSFTLGCTVARPVLFGKSPVIEICKVTRIDSGKLYLDDSKQAMKIPSRLLIIEHDPLIKMMDDHNKEIKNENS</sequence>
<name>A0A6J5TBI9_9CAUD</name>
<accession>A0A6J5TBI9</accession>
<reference evidence="1" key="1">
    <citation type="submission" date="2020-05" db="EMBL/GenBank/DDBJ databases">
        <authorList>
            <person name="Chiriac C."/>
            <person name="Salcher M."/>
            <person name="Ghai R."/>
            <person name="Kavagutti S V."/>
        </authorList>
    </citation>
    <scope>NUCLEOTIDE SEQUENCE</scope>
</reference>
<proteinExistence type="predicted"/>
<dbReference type="EMBL" id="LR797824">
    <property type="protein sequence ID" value="CAB4241649.1"/>
    <property type="molecule type" value="Genomic_DNA"/>
</dbReference>
<gene>
    <name evidence="1" type="ORF">UFOVP71_187</name>
</gene>
<evidence type="ECO:0000313" key="1">
    <source>
        <dbReference type="EMBL" id="CAB4241649.1"/>
    </source>
</evidence>